<feature type="transmembrane region" description="Helical" evidence="2">
    <location>
        <begin position="1270"/>
        <end position="1295"/>
    </location>
</feature>
<keyword evidence="2" id="KW-1133">Transmembrane helix</keyword>
<feature type="transmembrane region" description="Helical" evidence="2">
    <location>
        <begin position="1223"/>
        <end position="1241"/>
    </location>
</feature>
<feature type="transmembrane region" description="Helical" evidence="2">
    <location>
        <begin position="1085"/>
        <end position="1105"/>
    </location>
</feature>
<feature type="transmembrane region" description="Helical" evidence="2">
    <location>
        <begin position="209"/>
        <end position="230"/>
    </location>
</feature>
<feature type="transmembrane region" description="Helical" evidence="2">
    <location>
        <begin position="1511"/>
        <end position="1527"/>
    </location>
</feature>
<dbReference type="RefSeq" id="WP_106238428.1">
    <property type="nucleotide sequence ID" value="NZ_PVZC01000001.1"/>
</dbReference>
<feature type="transmembrane region" description="Helical" evidence="2">
    <location>
        <begin position="922"/>
        <end position="940"/>
    </location>
</feature>
<evidence type="ECO:0000313" key="3">
    <source>
        <dbReference type="EMBL" id="PRY01902.1"/>
    </source>
</evidence>
<feature type="transmembrane region" description="Helical" evidence="2">
    <location>
        <begin position="1356"/>
        <end position="1373"/>
    </location>
</feature>
<feature type="transmembrane region" description="Helical" evidence="2">
    <location>
        <begin position="801"/>
        <end position="821"/>
    </location>
</feature>
<dbReference type="InterPro" id="IPR058062">
    <property type="entry name" value="SCO7613_C"/>
</dbReference>
<feature type="compositionally biased region" description="Low complexity" evidence="1">
    <location>
        <begin position="140"/>
        <end position="166"/>
    </location>
</feature>
<keyword evidence="2" id="KW-0812">Transmembrane</keyword>
<feature type="transmembrane region" description="Helical" evidence="2">
    <location>
        <begin position="267"/>
        <end position="288"/>
    </location>
</feature>
<comment type="caution">
    <text evidence="3">The sequence shown here is derived from an EMBL/GenBank/DDBJ whole genome shotgun (WGS) entry which is preliminary data.</text>
</comment>
<feature type="transmembrane region" description="Helical" evidence="2">
    <location>
        <begin position="1483"/>
        <end position="1504"/>
    </location>
</feature>
<feature type="transmembrane region" description="Helical" evidence="2">
    <location>
        <begin position="672"/>
        <end position="691"/>
    </location>
</feature>
<proteinExistence type="predicted"/>
<protein>
    <submittedName>
        <fullName evidence="3">Uncharacterized protein</fullName>
    </submittedName>
</protein>
<feature type="compositionally biased region" description="Polar residues" evidence="1">
    <location>
        <begin position="868"/>
        <end position="882"/>
    </location>
</feature>
<feature type="transmembrane region" description="Helical" evidence="2">
    <location>
        <begin position="624"/>
        <end position="652"/>
    </location>
</feature>
<feature type="compositionally biased region" description="Low complexity" evidence="1">
    <location>
        <begin position="79"/>
        <end position="93"/>
    </location>
</feature>
<feature type="transmembrane region" description="Helical" evidence="2">
    <location>
        <begin position="567"/>
        <end position="586"/>
    </location>
</feature>
<feature type="compositionally biased region" description="Low complexity" evidence="1">
    <location>
        <begin position="883"/>
        <end position="898"/>
    </location>
</feature>
<dbReference type="NCBIfam" id="NF047321">
    <property type="entry name" value="SCO7613_CTERM"/>
    <property type="match status" value="1"/>
</dbReference>
<feature type="transmembrane region" description="Helical" evidence="2">
    <location>
        <begin position="1379"/>
        <end position="1398"/>
    </location>
</feature>
<feature type="transmembrane region" description="Helical" evidence="2">
    <location>
        <begin position="1166"/>
        <end position="1185"/>
    </location>
</feature>
<feature type="transmembrane region" description="Helical" evidence="2">
    <location>
        <begin position="183"/>
        <end position="203"/>
    </location>
</feature>
<feature type="transmembrane region" description="Helical" evidence="2">
    <location>
        <begin position="1326"/>
        <end position="1344"/>
    </location>
</feature>
<feature type="transmembrane region" description="Helical" evidence="2">
    <location>
        <begin position="1059"/>
        <end position="1079"/>
    </location>
</feature>
<keyword evidence="4" id="KW-1185">Reference proteome</keyword>
<dbReference type="OrthoDB" id="3416299at2"/>
<feature type="transmembrane region" description="Helical" evidence="2">
    <location>
        <begin position="1136"/>
        <end position="1154"/>
    </location>
</feature>
<name>A0A2T0QDD4_9ACTN</name>
<evidence type="ECO:0000313" key="4">
    <source>
        <dbReference type="Proteomes" id="UP000237846"/>
    </source>
</evidence>
<feature type="transmembrane region" description="Helical" evidence="2">
    <location>
        <begin position="1430"/>
        <end position="1449"/>
    </location>
</feature>
<dbReference type="Proteomes" id="UP000237846">
    <property type="component" value="Unassembled WGS sequence"/>
</dbReference>
<feature type="transmembrane region" description="Helical" evidence="2">
    <location>
        <begin position="592"/>
        <end position="612"/>
    </location>
</feature>
<feature type="transmembrane region" description="Helical" evidence="2">
    <location>
        <begin position="746"/>
        <end position="767"/>
    </location>
</feature>
<feature type="transmembrane region" description="Helical" evidence="2">
    <location>
        <begin position="317"/>
        <end position="335"/>
    </location>
</feature>
<feature type="transmembrane region" description="Helical" evidence="2">
    <location>
        <begin position="698"/>
        <end position="715"/>
    </location>
</feature>
<gene>
    <name evidence="3" type="ORF">CLV72_101500</name>
</gene>
<feature type="transmembrane region" description="Helical" evidence="2">
    <location>
        <begin position="1662"/>
        <end position="1679"/>
    </location>
</feature>
<feature type="transmembrane region" description="Helical" evidence="2">
    <location>
        <begin position="1191"/>
        <end position="1211"/>
    </location>
</feature>
<feature type="transmembrane region" description="Helical" evidence="2">
    <location>
        <begin position="1405"/>
        <end position="1424"/>
    </location>
</feature>
<feature type="transmembrane region" description="Helical" evidence="2">
    <location>
        <begin position="1691"/>
        <end position="1709"/>
    </location>
</feature>
<feature type="transmembrane region" description="Helical" evidence="2">
    <location>
        <begin position="827"/>
        <end position="850"/>
    </location>
</feature>
<feature type="transmembrane region" description="Helical" evidence="2">
    <location>
        <begin position="1638"/>
        <end position="1655"/>
    </location>
</feature>
<sequence>MRYDTLPPAPGVACPDCGAAVAVGTPACPSCRLPLRGPWAERLWAVDQELDRLGRHAHRLEAERVHLLALLRRERTAARPHPATAPPGAGARTPGRDLGDTPAAAGAGDGHGTGEAPRTPGTAVPAHAGGEARTHSRPRAGSGAHPADAAAVGTGAPGANAAARPSEAAAPRFELSRHSVRNLLLMLGGALLAVAAVVFTVVSWGQLGIGARAAVLGGLTLLVGFLPLPLHRRGLTATAEAVAALALLLVLLDAYAVWAVFDLNVPPLPYAAGVAAAVAAGWACYPALVPLRGPRIAALLLAQLPALLLAFERPSAAAFALALAATAVLDAVVAARAARRSARAAAGPAGPLAAAVTATAETAADLLALFGIRVGATDAAGPGGARPAPRPDGSARTDRPGPTGRPAGPGGTASPAAATATPDDTPAANGPTARSRTHGAGVGTGSSPAHRPAERPRSVADATGAAATAPPGGAYGAGAPAAPGVPTPAMAAPDAAPSALGSIGLLAAVLGASAWASAALLALVGTVAVATAPGGAWAGPAWLLAAVLLAVAARARYDLLPPAAERVVGSAAAVPAGTAAVVALVAGWAGPGIGPVLALAACGPVAAAFGRFGPAGRRGAGTAAALAVVGLSALTALPLLLGLPAVYLLPAAVPWAGMPAAVPDLLGLGTDWRAALAAALAASVAGGGLALGRWAPRYAHRVWLLGGALTALAGISLAGDYRALLLAAALLAVAAWPAASLAGERLGVAAAAAALGCTAAACCVALADPSASTALAAALLAVTAGCALAPGRAGSGPARCAAAGVAVPAAGALAACLALRAGLPPALAAFAVIGTAAVAVAGLAAAHWAAGRIGRAQADPADERQDQASRATRTTTAPQAGSPQDPKPAAAAPAASPRTEPPHDQTPATETPRAVLRRRQGVAVLAAAAVLVGVGVLMTVPYRDATALALVCGAALAALAAWRPLGAEAPGAAPAARGLSLAAALGAAAAPLLLLDQLAAVLVGPFAWLFAPWSGPPGGTAAALPPLGFVAPSPLLLPVLAGATAVAAGAVLPLRRGAAAVVGGTGLAVLVVPVALVALDGPYALSLAVQAAVAVAVTLWSALAADRTAARVLALVGGYLGAAVAAWALTGRVATLLVLAVLAAGVAAAALLARDGRSPAPVPAALAARAVLTAGLAATVGALVAGVPEAWLPFVPLAAAAAAFAAARVPVSARRLGSRATGMAAGAAVLVLFASVVAGFGYGPFSLVAACAGAVFVGAAWGARGPWARAAVLAGTAALGLAAALVALPLLYVYAGPYGWIAAPWSGLPASGGATPLAPGGPSPHPGGAVPVATVVCASLLALARGAGGPAGRARVHTAAGVLAPFLLLPYGAAAELPYPAALAWCLVVCAVPAALAVRAADPRTARIAGAAALYPASLAAAWSLTAPSATVTVLAALFALAIAVAVLSQDTVLSAGAAAAAVLVAGGVAVAGALAAGAPPPLAAFAALAVAGAAMGAAAVPALPERTVPAVEAAAAVLAVFAALATLDRPELFSLACAVAGVIALATGLREDRRAAGYVGAALLLVALWLRLAHLEVAVPEPYTLPPAALALLVGFLHRRGVPRPLRPHSWLGYGPGLGLALLPSLAMVGLADEGPLRPLLLGAAALAVTLLGARSQLQAPLLLGGGVLALTAAHQLVPPLVAWTAAAPPWIPAAAAGAVLLVLGATYERRLRQLKRLRERIAALR</sequence>
<feature type="transmembrane region" description="Helical" evidence="2">
    <location>
        <begin position="1456"/>
        <end position="1477"/>
    </location>
</feature>
<feature type="transmembrane region" description="Helical" evidence="2">
    <location>
        <begin position="1112"/>
        <end position="1130"/>
    </location>
</feature>
<dbReference type="EMBL" id="PVZC01000001">
    <property type="protein sequence ID" value="PRY01902.1"/>
    <property type="molecule type" value="Genomic_DNA"/>
</dbReference>
<keyword evidence="2" id="KW-0472">Membrane</keyword>
<evidence type="ECO:0000256" key="1">
    <source>
        <dbReference type="SAM" id="MobiDB-lite"/>
    </source>
</evidence>
<feature type="transmembrane region" description="Helical" evidence="2">
    <location>
        <begin position="946"/>
        <end position="966"/>
    </location>
</feature>
<feature type="transmembrane region" description="Helical" evidence="2">
    <location>
        <begin position="1533"/>
        <end position="1550"/>
    </location>
</feature>
<feature type="transmembrane region" description="Helical" evidence="2">
    <location>
        <begin position="1557"/>
        <end position="1578"/>
    </location>
</feature>
<feature type="transmembrane region" description="Helical" evidence="2">
    <location>
        <begin position="295"/>
        <end position="311"/>
    </location>
</feature>
<feature type="transmembrane region" description="Helical" evidence="2">
    <location>
        <begin position="1031"/>
        <end position="1052"/>
    </location>
</feature>
<feature type="transmembrane region" description="Helical" evidence="2">
    <location>
        <begin position="1584"/>
        <end position="1600"/>
    </location>
</feature>
<reference evidence="3 4" key="1">
    <citation type="submission" date="2018-03" db="EMBL/GenBank/DDBJ databases">
        <title>Genomic Encyclopedia of Archaeal and Bacterial Type Strains, Phase II (KMG-II): from individual species to whole genera.</title>
        <authorList>
            <person name="Goeker M."/>
        </authorList>
    </citation>
    <scope>NUCLEOTIDE SEQUENCE [LARGE SCALE GENOMIC DNA]</scope>
    <source>
        <strain evidence="3 4">DSM 45601</strain>
    </source>
</reference>
<feature type="region of interest" description="Disordered" evidence="1">
    <location>
        <begin position="76"/>
        <end position="166"/>
    </location>
</feature>
<feature type="transmembrane region" description="Helical" evidence="2">
    <location>
        <begin position="505"/>
        <end position="530"/>
    </location>
</feature>
<organism evidence="3 4">
    <name type="scientific">Allonocardiopsis opalescens</name>
    <dbReference type="NCBI Taxonomy" id="1144618"/>
    <lineage>
        <taxon>Bacteria</taxon>
        <taxon>Bacillati</taxon>
        <taxon>Actinomycetota</taxon>
        <taxon>Actinomycetes</taxon>
        <taxon>Streptosporangiales</taxon>
        <taxon>Allonocardiopsis</taxon>
    </lineage>
</organism>
<feature type="transmembrane region" description="Helical" evidence="2">
    <location>
        <begin position="978"/>
        <end position="1011"/>
    </location>
</feature>
<accession>A0A2T0QDD4</accession>
<feature type="transmembrane region" description="Helical" evidence="2">
    <location>
        <begin position="536"/>
        <end position="555"/>
    </location>
</feature>
<feature type="region of interest" description="Disordered" evidence="1">
    <location>
        <begin position="856"/>
        <end position="913"/>
    </location>
</feature>
<feature type="transmembrane region" description="Helical" evidence="2">
    <location>
        <begin position="721"/>
        <end position="739"/>
    </location>
</feature>
<feature type="transmembrane region" description="Helical" evidence="2">
    <location>
        <begin position="773"/>
        <end position="789"/>
    </location>
</feature>
<feature type="compositionally biased region" description="Low complexity" evidence="1">
    <location>
        <begin position="400"/>
        <end position="433"/>
    </location>
</feature>
<feature type="transmembrane region" description="Helical" evidence="2">
    <location>
        <begin position="1247"/>
        <end position="1263"/>
    </location>
</feature>
<feature type="transmembrane region" description="Helical" evidence="2">
    <location>
        <begin position="242"/>
        <end position="261"/>
    </location>
</feature>
<feature type="region of interest" description="Disordered" evidence="1">
    <location>
        <begin position="378"/>
        <end position="467"/>
    </location>
</feature>
<feature type="transmembrane region" description="Helical" evidence="2">
    <location>
        <begin position="1612"/>
        <end position="1632"/>
    </location>
</feature>
<evidence type="ECO:0000256" key="2">
    <source>
        <dbReference type="SAM" id="Phobius"/>
    </source>
</evidence>